<dbReference type="Gene3D" id="3.10.100.10">
    <property type="entry name" value="Mannose-Binding Protein A, subunit A"/>
    <property type="match status" value="3"/>
</dbReference>
<dbReference type="PROSITE" id="PS50041">
    <property type="entry name" value="C_TYPE_LECTIN_2"/>
    <property type="match status" value="3"/>
</dbReference>
<name>A0AAN7WTG3_ELEMC</name>
<dbReference type="Proteomes" id="UP001346869">
    <property type="component" value="Unassembled WGS sequence"/>
</dbReference>
<dbReference type="SMART" id="SM00034">
    <property type="entry name" value="CLECT"/>
    <property type="match status" value="3"/>
</dbReference>
<keyword evidence="2" id="KW-0732">Signal</keyword>
<dbReference type="InterPro" id="IPR016187">
    <property type="entry name" value="CTDL_fold"/>
</dbReference>
<accession>A0AAN7WTG3</accession>
<feature type="domain" description="C-type lectin" evidence="3">
    <location>
        <begin position="36"/>
        <end position="133"/>
    </location>
</feature>
<evidence type="ECO:0000313" key="5">
    <source>
        <dbReference type="Proteomes" id="UP001346869"/>
    </source>
</evidence>
<dbReference type="AlphaFoldDB" id="A0AAN7WTG3"/>
<evidence type="ECO:0000313" key="4">
    <source>
        <dbReference type="EMBL" id="KAK5849305.1"/>
    </source>
</evidence>
<dbReference type="InterPro" id="IPR016186">
    <property type="entry name" value="C-type_lectin-like/link_sf"/>
</dbReference>
<sequence>MALFLFLLCSGLFHFAFTSQRLRILYFPKGDTGVAWNESLVNCALENGSPVTLYDQEDADFTSKFLKSELSRQKPLWLGLNKRQRNHTWSDGVNVSFSKSSVNETEGKPICEAIDNNTWTGHNCSEEKYFMCSNGSSYTLITEEKSWCQALKHCRTYYKDLVSILNEIQNDEVIGKGHNTSFWIGLLHDDWKWHDNGCSSYRDWMKKTQSHSIEEEKHCTVYQGAQLNQMSCTRDAKTGFCSKGTMRIIVINKNLTWEGAFDYCQKHHSGPLWIEDEGDQKAVEQWLTHSNVNGSFWIALRQTHVFGFWIWRDSQVCYNNWKDGTVPVPPSSNLCGVIDKTENYKWRDEECLLEHPFLCEEEIVIL</sequence>
<keyword evidence="1" id="KW-1015">Disulfide bond</keyword>
<reference evidence="4 5" key="1">
    <citation type="journal article" date="2023" name="Genes (Basel)">
        <title>Chromosome-Level Genome Assembly and Circadian Gene Repertoire of the Patagonia Blennie Eleginops maclovinus-The Closest Ancestral Proxy of Antarctic Cryonotothenioids.</title>
        <authorList>
            <person name="Cheng C.C."/>
            <person name="Rivera-Colon A.G."/>
            <person name="Minhas B.F."/>
            <person name="Wilson L."/>
            <person name="Rayamajhi N."/>
            <person name="Vargas-Chacoff L."/>
            <person name="Catchen J.M."/>
        </authorList>
    </citation>
    <scope>NUCLEOTIDE SEQUENCE [LARGE SCALE GENOMIC DNA]</scope>
    <source>
        <strain evidence="4">JMC-PN-2008</strain>
    </source>
</reference>
<feature type="domain" description="C-type lectin" evidence="3">
    <location>
        <begin position="256"/>
        <end position="360"/>
    </location>
</feature>
<dbReference type="EMBL" id="JAUZQC010000024">
    <property type="protein sequence ID" value="KAK5849305.1"/>
    <property type="molecule type" value="Genomic_DNA"/>
</dbReference>
<feature type="signal peptide" evidence="2">
    <location>
        <begin position="1"/>
        <end position="18"/>
    </location>
</feature>
<reference evidence="4 5" key="2">
    <citation type="journal article" date="2023" name="Mol. Biol. Evol.">
        <title>Genomics of Secondarily Temperate Adaptation in the Only Non-Antarctic Icefish.</title>
        <authorList>
            <person name="Rivera-Colon A.G."/>
            <person name="Rayamajhi N."/>
            <person name="Minhas B.F."/>
            <person name="Madrigal G."/>
            <person name="Bilyk K.T."/>
            <person name="Yoon V."/>
            <person name="Hune M."/>
            <person name="Gregory S."/>
            <person name="Cheng C.H.C."/>
            <person name="Catchen J.M."/>
        </authorList>
    </citation>
    <scope>NUCLEOTIDE SEQUENCE [LARGE SCALE GENOMIC DNA]</scope>
    <source>
        <strain evidence="4">JMC-PN-2008</strain>
    </source>
</reference>
<gene>
    <name evidence="4" type="ORF">PBY51_008955</name>
</gene>
<comment type="caution">
    <text evidence="4">The sequence shown here is derived from an EMBL/GenBank/DDBJ whole genome shotgun (WGS) entry which is preliminary data.</text>
</comment>
<keyword evidence="5" id="KW-1185">Reference proteome</keyword>
<dbReference type="InterPro" id="IPR018378">
    <property type="entry name" value="C-type_lectin_CS"/>
</dbReference>
<dbReference type="PANTHER" id="PTHR45784">
    <property type="entry name" value="C-TYPE LECTIN DOMAIN FAMILY 20 MEMBER A-RELATED"/>
    <property type="match status" value="1"/>
</dbReference>
<dbReference type="InterPro" id="IPR001304">
    <property type="entry name" value="C-type_lectin-like"/>
</dbReference>
<dbReference type="SUPFAM" id="SSF56436">
    <property type="entry name" value="C-type lectin-like"/>
    <property type="match status" value="3"/>
</dbReference>
<proteinExistence type="predicted"/>
<dbReference type="PROSITE" id="PS00615">
    <property type="entry name" value="C_TYPE_LECTIN_1"/>
    <property type="match status" value="1"/>
</dbReference>
<evidence type="ECO:0000256" key="2">
    <source>
        <dbReference type="SAM" id="SignalP"/>
    </source>
</evidence>
<dbReference type="CDD" id="cd00037">
    <property type="entry name" value="CLECT"/>
    <property type="match status" value="1"/>
</dbReference>
<organism evidence="4 5">
    <name type="scientific">Eleginops maclovinus</name>
    <name type="common">Patagonian blennie</name>
    <name type="synonym">Eleginus maclovinus</name>
    <dbReference type="NCBI Taxonomy" id="56733"/>
    <lineage>
        <taxon>Eukaryota</taxon>
        <taxon>Metazoa</taxon>
        <taxon>Chordata</taxon>
        <taxon>Craniata</taxon>
        <taxon>Vertebrata</taxon>
        <taxon>Euteleostomi</taxon>
        <taxon>Actinopterygii</taxon>
        <taxon>Neopterygii</taxon>
        <taxon>Teleostei</taxon>
        <taxon>Neoteleostei</taxon>
        <taxon>Acanthomorphata</taxon>
        <taxon>Eupercaria</taxon>
        <taxon>Perciformes</taxon>
        <taxon>Notothenioidei</taxon>
        <taxon>Eleginopidae</taxon>
        <taxon>Eleginops</taxon>
    </lineage>
</organism>
<feature type="domain" description="C-type lectin" evidence="3">
    <location>
        <begin position="133"/>
        <end position="234"/>
    </location>
</feature>
<feature type="chain" id="PRO_5042923480" description="C-type lectin domain-containing protein" evidence="2">
    <location>
        <begin position="19"/>
        <end position="366"/>
    </location>
</feature>
<evidence type="ECO:0000259" key="3">
    <source>
        <dbReference type="PROSITE" id="PS50041"/>
    </source>
</evidence>
<dbReference type="Pfam" id="PF00059">
    <property type="entry name" value="Lectin_C"/>
    <property type="match status" value="3"/>
</dbReference>
<protein>
    <recommendedName>
        <fullName evidence="3">C-type lectin domain-containing protein</fullName>
    </recommendedName>
</protein>
<evidence type="ECO:0000256" key="1">
    <source>
        <dbReference type="ARBA" id="ARBA00023157"/>
    </source>
</evidence>
<dbReference type="PANTHER" id="PTHR45784:SF3">
    <property type="entry name" value="C-TYPE LECTIN DOMAIN FAMILY 4 MEMBER K-LIKE-RELATED"/>
    <property type="match status" value="1"/>
</dbReference>